<dbReference type="InterPro" id="IPR012347">
    <property type="entry name" value="Ferritin-like"/>
</dbReference>
<evidence type="ECO:0000256" key="2">
    <source>
        <dbReference type="RuleBase" id="RU003875"/>
    </source>
</evidence>
<feature type="domain" description="Ferritin/DPS" evidence="3">
    <location>
        <begin position="7"/>
        <end position="114"/>
    </location>
</feature>
<dbReference type="InterPro" id="IPR002177">
    <property type="entry name" value="DPS_DNA-bd"/>
</dbReference>
<dbReference type="InterPro" id="IPR008331">
    <property type="entry name" value="Ferritin_DPS_dom"/>
</dbReference>
<dbReference type="Proteomes" id="UP000019229">
    <property type="component" value="Chromosome"/>
</dbReference>
<dbReference type="InterPro" id="IPR023188">
    <property type="entry name" value="DPS_DNA-bd_CS"/>
</dbReference>
<dbReference type="eggNOG" id="COG0783">
    <property type="taxonomic scope" value="Bacteria"/>
</dbReference>
<dbReference type="GO" id="GO:0003677">
    <property type="term" value="F:DNA binding"/>
    <property type="evidence" value="ECO:0007669"/>
    <property type="project" value="UniProtKB-KW"/>
</dbReference>
<dbReference type="Pfam" id="PF00210">
    <property type="entry name" value="Ferritin"/>
    <property type="match status" value="1"/>
</dbReference>
<comment type="similarity">
    <text evidence="1 2">Belongs to the Dps family.</text>
</comment>
<dbReference type="KEGG" id="mbc:MYB_02010"/>
<dbReference type="EMBL" id="CP007154">
    <property type="protein sequence ID" value="AHH45406.1"/>
    <property type="molecule type" value="Genomic_DNA"/>
</dbReference>
<accession>W5UTI8</accession>
<dbReference type="AlphaFoldDB" id="W5UTI8"/>
<dbReference type="PANTHER" id="PTHR42932:SF1">
    <property type="entry name" value="GENERAL STRESS PROTEIN 20U"/>
    <property type="match status" value="1"/>
</dbReference>
<dbReference type="Gene3D" id="1.20.1260.10">
    <property type="match status" value="1"/>
</dbReference>
<keyword evidence="5" id="KW-1185">Reference proteome</keyword>
<proteinExistence type="inferred from homology"/>
<dbReference type="PIRSF" id="PIRSF005900">
    <property type="entry name" value="Dps"/>
    <property type="match status" value="1"/>
</dbReference>
<name>W5UTI8_9BACT</name>
<dbReference type="PRINTS" id="PR01346">
    <property type="entry name" value="HELNAPAPROT"/>
</dbReference>
<gene>
    <name evidence="4" type="ORF">MYB_02010</name>
</gene>
<dbReference type="STRING" id="743966.MYB_02010"/>
<protein>
    <submittedName>
        <fullName evidence="4">DNA-binding ferritin-like protein</fullName>
    </submittedName>
</protein>
<dbReference type="HOGENOM" id="CLU_098183_2_2_14"/>
<dbReference type="GO" id="GO:0016722">
    <property type="term" value="F:oxidoreductase activity, acting on metal ions"/>
    <property type="evidence" value="ECO:0007669"/>
    <property type="project" value="InterPro"/>
</dbReference>
<keyword evidence="4" id="KW-0238">DNA-binding</keyword>
<dbReference type="CDD" id="cd01043">
    <property type="entry name" value="DPS"/>
    <property type="match status" value="1"/>
</dbReference>
<sequence length="144" mass="16928">MQTLTNKIEKLQASLFVLYNNIKNFHWNVQGSNFLVVHKYTDKLASQTIDFVDEVAEKNLMFGKFANTDFDEIRKNSLITLETSKFYSEKEVWSSLSEQISKILDFIKSLYEVQNPQLVLLTPLLDELVLYYHKQLWQINASKQ</sequence>
<dbReference type="PROSITE" id="PS00818">
    <property type="entry name" value="DPS_1"/>
    <property type="match status" value="1"/>
</dbReference>
<organism evidence="4 5">
    <name type="scientific">Mesomycoplasma bovoculi M165/69</name>
    <dbReference type="NCBI Taxonomy" id="743966"/>
    <lineage>
        <taxon>Bacteria</taxon>
        <taxon>Bacillati</taxon>
        <taxon>Mycoplasmatota</taxon>
        <taxon>Mycoplasmoidales</taxon>
        <taxon>Metamycoplasmataceae</taxon>
        <taxon>Mesomycoplasma</taxon>
    </lineage>
</organism>
<evidence type="ECO:0000313" key="5">
    <source>
        <dbReference type="Proteomes" id="UP000019229"/>
    </source>
</evidence>
<evidence type="ECO:0000256" key="1">
    <source>
        <dbReference type="ARBA" id="ARBA00009497"/>
    </source>
</evidence>
<dbReference type="InterPro" id="IPR009078">
    <property type="entry name" value="Ferritin-like_SF"/>
</dbReference>
<evidence type="ECO:0000313" key="4">
    <source>
        <dbReference type="EMBL" id="AHH45406.1"/>
    </source>
</evidence>
<reference evidence="4 5" key="1">
    <citation type="journal article" date="2014" name="Genome Announc.">
        <title>Complete Genome Sequence of Mycoplasma bovoculi Strain M165/69T (ATCC 29104).</title>
        <authorList>
            <person name="Calcutt M.J."/>
            <person name="Foecking M.F."/>
        </authorList>
    </citation>
    <scope>NUCLEOTIDE SEQUENCE [LARGE SCALE GENOMIC DNA]</scope>
    <source>
        <strain evidence="4">M165/69</strain>
    </source>
</reference>
<dbReference type="SUPFAM" id="SSF47240">
    <property type="entry name" value="Ferritin-like"/>
    <property type="match status" value="1"/>
</dbReference>
<dbReference type="GO" id="GO:0008199">
    <property type="term" value="F:ferric iron binding"/>
    <property type="evidence" value="ECO:0007669"/>
    <property type="project" value="InterPro"/>
</dbReference>
<dbReference type="PANTHER" id="PTHR42932">
    <property type="entry name" value="GENERAL STRESS PROTEIN 20U"/>
    <property type="match status" value="1"/>
</dbReference>
<evidence type="ECO:0000259" key="3">
    <source>
        <dbReference type="Pfam" id="PF00210"/>
    </source>
</evidence>
<dbReference type="RefSeq" id="WP_022934641.1">
    <property type="nucleotide sequence ID" value="NZ_CP007154.1"/>
</dbReference>
<dbReference type="PATRIC" id="fig|743966.3.peg.405"/>